<proteinExistence type="predicted"/>
<reference evidence="1 2" key="1">
    <citation type="submission" date="2019-11" db="EMBL/GenBank/DDBJ databases">
        <title>Paenibacillus monticola sp. nov., a novel PGPR strain isolated from mountain sample in China.</title>
        <authorList>
            <person name="Zhao Q."/>
            <person name="Li H.-P."/>
            <person name="Zhang J.-L."/>
        </authorList>
    </citation>
    <scope>NUCLEOTIDE SEQUENCE [LARGE SCALE GENOMIC DNA]</scope>
    <source>
        <strain evidence="1 2">LC-T2</strain>
    </source>
</reference>
<name>A0A7X2H2Y8_9BACL</name>
<accession>A0A7X2H2Y8</accession>
<organism evidence="1 2">
    <name type="scientific">Paenibacillus monticola</name>
    <dbReference type="NCBI Taxonomy" id="2666075"/>
    <lineage>
        <taxon>Bacteria</taxon>
        <taxon>Bacillati</taxon>
        <taxon>Bacillota</taxon>
        <taxon>Bacilli</taxon>
        <taxon>Bacillales</taxon>
        <taxon>Paenibacillaceae</taxon>
        <taxon>Paenibacillus</taxon>
    </lineage>
</organism>
<comment type="caution">
    <text evidence="1">The sequence shown here is derived from an EMBL/GenBank/DDBJ whole genome shotgun (WGS) entry which is preliminary data.</text>
</comment>
<sequence>MIKHGDINGLQYVGGVISNDTKTYYAIIQCWGEEGPFQVSMKECFSIKDGEEHILGAWADLMKQEA</sequence>
<keyword evidence="2" id="KW-1185">Reference proteome</keyword>
<protein>
    <submittedName>
        <fullName evidence="1">Uncharacterized protein</fullName>
    </submittedName>
</protein>
<dbReference type="EMBL" id="WJXB01000002">
    <property type="protein sequence ID" value="MRN52565.1"/>
    <property type="molecule type" value="Genomic_DNA"/>
</dbReference>
<dbReference type="RefSeq" id="WP_195724251.1">
    <property type="nucleotide sequence ID" value="NZ_WJXB01000002.1"/>
</dbReference>
<evidence type="ECO:0000313" key="1">
    <source>
        <dbReference type="EMBL" id="MRN52565.1"/>
    </source>
</evidence>
<dbReference type="Proteomes" id="UP000463051">
    <property type="component" value="Unassembled WGS sequence"/>
</dbReference>
<gene>
    <name evidence="1" type="ORF">GJB61_06090</name>
</gene>
<dbReference type="AlphaFoldDB" id="A0A7X2H2Y8"/>
<evidence type="ECO:0000313" key="2">
    <source>
        <dbReference type="Proteomes" id="UP000463051"/>
    </source>
</evidence>